<feature type="domain" description="Leucine-rich repeat-containing N-terminal plant-type" evidence="10">
    <location>
        <begin position="37"/>
        <end position="74"/>
    </location>
</feature>
<comment type="subcellular location">
    <subcellularLocation>
        <location evidence="1">Membrane</location>
        <topology evidence="1">Single-pass type I membrane protein</topology>
    </subcellularLocation>
</comment>
<keyword evidence="4 9" id="KW-0732">Signal</keyword>
<dbReference type="Gene3D" id="3.80.10.10">
    <property type="entry name" value="Ribonuclease Inhibitor"/>
    <property type="match status" value="1"/>
</dbReference>
<reference evidence="11" key="1">
    <citation type="submission" date="2019-11" db="EMBL/GenBank/DDBJ databases">
        <authorList>
            <person name="Liu Y."/>
            <person name="Hou J."/>
            <person name="Li T.-Q."/>
            <person name="Guan C.-H."/>
            <person name="Wu X."/>
            <person name="Wu H.-Z."/>
            <person name="Ling F."/>
            <person name="Zhang R."/>
            <person name="Shi X.-G."/>
            <person name="Ren J.-P."/>
            <person name="Chen E.-F."/>
            <person name="Sun J.-M."/>
        </authorList>
    </citation>
    <scope>NUCLEOTIDE SEQUENCE</scope>
    <source>
        <strain evidence="11">Adult_tree_wgs_1</strain>
        <tissue evidence="11">Leaves</tissue>
    </source>
</reference>
<gene>
    <name evidence="11" type="ORF">RHSIM_Rhsim03G0185000</name>
</gene>
<accession>A0A834H5N3</accession>
<keyword evidence="7" id="KW-0472">Membrane</keyword>
<keyword evidence="12" id="KW-1185">Reference proteome</keyword>
<dbReference type="Pfam" id="PF08263">
    <property type="entry name" value="LRRNT_2"/>
    <property type="match status" value="1"/>
</dbReference>
<keyword evidence="8" id="KW-0325">Glycoprotein</keyword>
<dbReference type="PANTHER" id="PTHR48063:SF112">
    <property type="entry name" value="RECEPTOR LIKE PROTEIN 30-LIKE"/>
    <property type="match status" value="1"/>
</dbReference>
<dbReference type="InterPro" id="IPR032675">
    <property type="entry name" value="LRR_dom_sf"/>
</dbReference>
<evidence type="ECO:0000256" key="7">
    <source>
        <dbReference type="ARBA" id="ARBA00023136"/>
    </source>
</evidence>
<dbReference type="AlphaFoldDB" id="A0A834H5N3"/>
<comment type="caution">
    <text evidence="11">The sequence shown here is derived from an EMBL/GenBank/DDBJ whole genome shotgun (WGS) entry which is preliminary data.</text>
</comment>
<keyword evidence="2" id="KW-0433">Leucine-rich repeat</keyword>
<evidence type="ECO:0000256" key="1">
    <source>
        <dbReference type="ARBA" id="ARBA00004479"/>
    </source>
</evidence>
<evidence type="ECO:0000256" key="2">
    <source>
        <dbReference type="ARBA" id="ARBA00022614"/>
    </source>
</evidence>
<keyword evidence="5" id="KW-0677">Repeat</keyword>
<dbReference type="GO" id="GO:0016020">
    <property type="term" value="C:membrane"/>
    <property type="evidence" value="ECO:0007669"/>
    <property type="project" value="UniProtKB-SubCell"/>
</dbReference>
<evidence type="ECO:0000256" key="5">
    <source>
        <dbReference type="ARBA" id="ARBA00022737"/>
    </source>
</evidence>
<evidence type="ECO:0000256" key="9">
    <source>
        <dbReference type="SAM" id="SignalP"/>
    </source>
</evidence>
<proteinExistence type="predicted"/>
<organism evidence="11 12">
    <name type="scientific">Rhododendron simsii</name>
    <name type="common">Sims's rhododendron</name>
    <dbReference type="NCBI Taxonomy" id="118357"/>
    <lineage>
        <taxon>Eukaryota</taxon>
        <taxon>Viridiplantae</taxon>
        <taxon>Streptophyta</taxon>
        <taxon>Embryophyta</taxon>
        <taxon>Tracheophyta</taxon>
        <taxon>Spermatophyta</taxon>
        <taxon>Magnoliopsida</taxon>
        <taxon>eudicotyledons</taxon>
        <taxon>Gunneridae</taxon>
        <taxon>Pentapetalae</taxon>
        <taxon>asterids</taxon>
        <taxon>Ericales</taxon>
        <taxon>Ericaceae</taxon>
        <taxon>Ericoideae</taxon>
        <taxon>Rhodoreae</taxon>
        <taxon>Rhododendron</taxon>
    </lineage>
</organism>
<dbReference type="OrthoDB" id="1937783at2759"/>
<evidence type="ECO:0000313" key="11">
    <source>
        <dbReference type="EMBL" id="KAF7148642.1"/>
    </source>
</evidence>
<keyword evidence="6" id="KW-1133">Transmembrane helix</keyword>
<dbReference type="PANTHER" id="PTHR48063">
    <property type="entry name" value="LRR RECEPTOR-LIKE KINASE"/>
    <property type="match status" value="1"/>
</dbReference>
<evidence type="ECO:0000313" key="12">
    <source>
        <dbReference type="Proteomes" id="UP000626092"/>
    </source>
</evidence>
<protein>
    <recommendedName>
        <fullName evidence="10">Leucine-rich repeat-containing N-terminal plant-type domain-containing protein</fullName>
    </recommendedName>
</protein>
<evidence type="ECO:0000256" key="4">
    <source>
        <dbReference type="ARBA" id="ARBA00022729"/>
    </source>
</evidence>
<evidence type="ECO:0000259" key="10">
    <source>
        <dbReference type="Pfam" id="PF08263"/>
    </source>
</evidence>
<evidence type="ECO:0000256" key="3">
    <source>
        <dbReference type="ARBA" id="ARBA00022692"/>
    </source>
</evidence>
<evidence type="ECO:0000256" key="6">
    <source>
        <dbReference type="ARBA" id="ARBA00022989"/>
    </source>
</evidence>
<dbReference type="EMBL" id="WJXA01000003">
    <property type="protein sequence ID" value="KAF7148642.1"/>
    <property type="molecule type" value="Genomic_DNA"/>
</dbReference>
<name>A0A834H5N3_RHOSS</name>
<sequence length="135" mass="14668">MGIFSTAGLFLAVLLCNGIFLQSCLGSGSIPAITCIEQERQALLKFKRSLTDTTRVLSSWTGEDCCNWKGIQCDGNTSHVLKLDLVSLDPDAATIEANEVNPSLLVSGALGLERKQFSQHPDSHFLWINDVVEVS</sequence>
<feature type="signal peptide" evidence="9">
    <location>
        <begin position="1"/>
        <end position="26"/>
    </location>
</feature>
<keyword evidence="3" id="KW-0812">Transmembrane</keyword>
<dbReference type="InterPro" id="IPR046956">
    <property type="entry name" value="RLP23-like"/>
</dbReference>
<feature type="chain" id="PRO_5032957798" description="Leucine-rich repeat-containing N-terminal plant-type domain-containing protein" evidence="9">
    <location>
        <begin position="27"/>
        <end position="135"/>
    </location>
</feature>
<evidence type="ECO:0000256" key="8">
    <source>
        <dbReference type="ARBA" id="ARBA00023180"/>
    </source>
</evidence>
<dbReference type="InterPro" id="IPR013210">
    <property type="entry name" value="LRR_N_plant-typ"/>
</dbReference>
<dbReference type="Proteomes" id="UP000626092">
    <property type="component" value="Unassembled WGS sequence"/>
</dbReference>